<dbReference type="RefSeq" id="WP_110962202.1">
    <property type="nucleotide sequence ID" value="NZ_CP029693.1"/>
</dbReference>
<dbReference type="EMBL" id="CP029693">
    <property type="protein sequence ID" value="AWY38381.1"/>
    <property type="molecule type" value="Genomic_DNA"/>
</dbReference>
<dbReference type="OrthoDB" id="6998275at2"/>
<gene>
    <name evidence="1" type="ORF">DKY63_00065</name>
</gene>
<dbReference type="AlphaFoldDB" id="A0A2Z4RBA9"/>
<protein>
    <submittedName>
        <fullName evidence="1">Uncharacterized protein</fullName>
    </submittedName>
</protein>
<name>A0A2Z4RBA9_PSEPU</name>
<proteinExistence type="predicted"/>
<dbReference type="Proteomes" id="UP000250299">
    <property type="component" value="Chromosome"/>
</dbReference>
<evidence type="ECO:0000313" key="1">
    <source>
        <dbReference type="EMBL" id="AWY38381.1"/>
    </source>
</evidence>
<reference evidence="1 2" key="1">
    <citation type="submission" date="2018-05" db="EMBL/GenBank/DDBJ databases">
        <title>Whole genome sequence of Pseudomonas putida JBC17.</title>
        <authorList>
            <person name="Lee Y.H."/>
            <person name="David K."/>
        </authorList>
    </citation>
    <scope>NUCLEOTIDE SEQUENCE [LARGE SCALE GENOMIC DNA]</scope>
    <source>
        <strain evidence="1 2">JBC17</strain>
    </source>
</reference>
<evidence type="ECO:0000313" key="2">
    <source>
        <dbReference type="Proteomes" id="UP000250299"/>
    </source>
</evidence>
<organism evidence="1 2">
    <name type="scientific">Pseudomonas putida</name>
    <name type="common">Arthrobacter siderocapsulatus</name>
    <dbReference type="NCBI Taxonomy" id="303"/>
    <lineage>
        <taxon>Bacteria</taxon>
        <taxon>Pseudomonadati</taxon>
        <taxon>Pseudomonadota</taxon>
        <taxon>Gammaproteobacteria</taxon>
        <taxon>Pseudomonadales</taxon>
        <taxon>Pseudomonadaceae</taxon>
        <taxon>Pseudomonas</taxon>
    </lineage>
</organism>
<sequence>MVLPIEFVVRQPDPVWVVHAYGMNITFSNQISAEQYAAKLEERVCAPHVLPLETQKHWTAEHFRTLRGA</sequence>
<accession>A0A2Z4RBA9</accession>